<keyword evidence="1" id="KW-1133">Transmembrane helix</keyword>
<dbReference type="RefSeq" id="WP_128533032.1">
    <property type="nucleotide sequence ID" value="NZ_SBIW01000002.1"/>
</dbReference>
<feature type="transmembrane region" description="Helical" evidence="1">
    <location>
        <begin position="56"/>
        <end position="82"/>
    </location>
</feature>
<dbReference type="OrthoDB" id="675301at2"/>
<evidence type="ECO:0000313" key="3">
    <source>
        <dbReference type="Proteomes" id="UP000286701"/>
    </source>
</evidence>
<name>A0A3S3UW32_9SPHI</name>
<dbReference type="AlphaFoldDB" id="A0A3S3UW32"/>
<evidence type="ECO:0000256" key="1">
    <source>
        <dbReference type="SAM" id="Phobius"/>
    </source>
</evidence>
<dbReference type="Proteomes" id="UP000286701">
    <property type="component" value="Unassembled WGS sequence"/>
</dbReference>
<protein>
    <submittedName>
        <fullName evidence="2">DUF2214 family protein</fullName>
    </submittedName>
</protein>
<accession>A0A3S3UW32</accession>
<sequence>MNILTLRHLLLIAHLSGFVLMAGTTITEFVAFRILIFQFKFNGEVSGGITKLMSGLTTVLTAGGILLSLSGIGLTWITGGIFLHQVWLQLKLLLIVVLALNGVFFGGRQLRQIEDKLSKNSIEADEEISGRVFKLNVFYTMQIVIFITIVTLAIFKLN</sequence>
<organism evidence="2 3">
    <name type="scientific">Mucilaginibacter gilvus</name>
    <dbReference type="NCBI Taxonomy" id="2305909"/>
    <lineage>
        <taxon>Bacteria</taxon>
        <taxon>Pseudomonadati</taxon>
        <taxon>Bacteroidota</taxon>
        <taxon>Sphingobacteriia</taxon>
        <taxon>Sphingobacteriales</taxon>
        <taxon>Sphingobacteriaceae</taxon>
        <taxon>Mucilaginibacter</taxon>
    </lineage>
</organism>
<keyword evidence="1" id="KW-0812">Transmembrane</keyword>
<comment type="caution">
    <text evidence="2">The sequence shown here is derived from an EMBL/GenBank/DDBJ whole genome shotgun (WGS) entry which is preliminary data.</text>
</comment>
<proteinExistence type="predicted"/>
<feature type="transmembrane region" description="Helical" evidence="1">
    <location>
        <begin position="88"/>
        <end position="107"/>
    </location>
</feature>
<keyword evidence="1" id="KW-0472">Membrane</keyword>
<feature type="transmembrane region" description="Helical" evidence="1">
    <location>
        <begin position="12"/>
        <end position="36"/>
    </location>
</feature>
<dbReference type="EMBL" id="SBIW01000002">
    <property type="protein sequence ID" value="RWY55917.1"/>
    <property type="molecule type" value="Genomic_DNA"/>
</dbReference>
<evidence type="ECO:0000313" key="2">
    <source>
        <dbReference type="EMBL" id="RWY55917.1"/>
    </source>
</evidence>
<keyword evidence="3" id="KW-1185">Reference proteome</keyword>
<feature type="transmembrane region" description="Helical" evidence="1">
    <location>
        <begin position="137"/>
        <end position="155"/>
    </location>
</feature>
<reference evidence="2 3" key="1">
    <citation type="submission" date="2019-01" db="EMBL/GenBank/DDBJ databases">
        <title>Mucilaginibacter antarcticum sp. nov., isolated from antarctic soil.</title>
        <authorList>
            <person name="Yan Y.-Q."/>
            <person name="Du Z.-J."/>
        </authorList>
    </citation>
    <scope>NUCLEOTIDE SEQUENCE [LARGE SCALE GENOMIC DNA]</scope>
    <source>
        <strain evidence="2 3">F01003</strain>
    </source>
</reference>
<gene>
    <name evidence="2" type="ORF">EPL05_05965</name>
</gene>